<feature type="region of interest" description="Disordered" evidence="5">
    <location>
        <begin position="159"/>
        <end position="227"/>
    </location>
</feature>
<proteinExistence type="predicted"/>
<dbReference type="PROSITE" id="PS50090">
    <property type="entry name" value="MYB_LIKE"/>
    <property type="match status" value="2"/>
</dbReference>
<dbReference type="GO" id="GO:0042795">
    <property type="term" value="P:snRNA transcription by RNA polymerase II"/>
    <property type="evidence" value="ECO:0007669"/>
    <property type="project" value="TreeGrafter"/>
</dbReference>
<protein>
    <submittedName>
        <fullName evidence="8">Bas1</fullName>
    </submittedName>
</protein>
<dbReference type="Gene3D" id="1.10.10.60">
    <property type="entry name" value="Homeodomain-like"/>
    <property type="match status" value="3"/>
</dbReference>
<dbReference type="PROSITE" id="PS51294">
    <property type="entry name" value="HTH_MYB"/>
    <property type="match status" value="2"/>
</dbReference>
<dbReference type="InterPro" id="IPR009057">
    <property type="entry name" value="Homeodomain-like_sf"/>
</dbReference>
<dbReference type="STRING" id="1408163.A0A0F4YQ30"/>
<dbReference type="CDD" id="cd00167">
    <property type="entry name" value="SANT"/>
    <property type="match status" value="2"/>
</dbReference>
<dbReference type="OrthoDB" id="2143914at2759"/>
<dbReference type="SMART" id="SM00717">
    <property type="entry name" value="SANT"/>
    <property type="match status" value="3"/>
</dbReference>
<keyword evidence="4" id="KW-0539">Nucleus</keyword>
<dbReference type="GO" id="GO:0000978">
    <property type="term" value="F:RNA polymerase II cis-regulatory region sequence-specific DNA binding"/>
    <property type="evidence" value="ECO:0007669"/>
    <property type="project" value="TreeGrafter"/>
</dbReference>
<evidence type="ECO:0000256" key="4">
    <source>
        <dbReference type="ARBA" id="ARBA00023242"/>
    </source>
</evidence>
<reference evidence="8 9" key="1">
    <citation type="submission" date="2015-04" db="EMBL/GenBank/DDBJ databases">
        <authorList>
            <person name="Heijne W.H."/>
            <person name="Fedorova N.D."/>
            <person name="Nierman W.C."/>
            <person name="Vollebregt A.W."/>
            <person name="Zhao Z."/>
            <person name="Wu L."/>
            <person name="Kumar M."/>
            <person name="Stam H."/>
            <person name="van den Berg M.A."/>
            <person name="Pel H.J."/>
        </authorList>
    </citation>
    <scope>NUCLEOTIDE SEQUENCE [LARGE SCALE GENOMIC DNA]</scope>
    <source>
        <strain evidence="8 9">CBS 393.64</strain>
    </source>
</reference>
<keyword evidence="3" id="KW-0804">Transcription</keyword>
<dbReference type="GO" id="GO:0042796">
    <property type="term" value="P:snRNA transcription by RNA polymerase III"/>
    <property type="evidence" value="ECO:0007669"/>
    <property type="project" value="TreeGrafter"/>
</dbReference>
<accession>A0A0F4YQ30</accession>
<evidence type="ECO:0000259" key="7">
    <source>
        <dbReference type="PROSITE" id="PS51294"/>
    </source>
</evidence>
<evidence type="ECO:0000256" key="5">
    <source>
        <dbReference type="SAM" id="MobiDB-lite"/>
    </source>
</evidence>
<dbReference type="InterPro" id="IPR001005">
    <property type="entry name" value="SANT/Myb"/>
</dbReference>
<evidence type="ECO:0000313" key="9">
    <source>
        <dbReference type="Proteomes" id="UP000053958"/>
    </source>
</evidence>
<dbReference type="SUPFAM" id="SSF46689">
    <property type="entry name" value="Homeodomain-like"/>
    <property type="match status" value="2"/>
</dbReference>
<feature type="domain" description="Myb-like" evidence="6">
    <location>
        <begin position="1"/>
        <end position="53"/>
    </location>
</feature>
<gene>
    <name evidence="8" type="ORF">T310_6070</name>
</gene>
<dbReference type="Proteomes" id="UP000053958">
    <property type="component" value="Unassembled WGS sequence"/>
</dbReference>
<feature type="compositionally biased region" description="Basic and acidic residues" evidence="5">
    <location>
        <begin position="172"/>
        <end position="181"/>
    </location>
</feature>
<keyword evidence="9" id="KW-1185">Reference proteome</keyword>
<evidence type="ECO:0000256" key="2">
    <source>
        <dbReference type="ARBA" id="ARBA00023125"/>
    </source>
</evidence>
<feature type="compositionally biased region" description="Polar residues" evidence="5">
    <location>
        <begin position="183"/>
        <end position="193"/>
    </location>
</feature>
<feature type="domain" description="HTH myb-type" evidence="7">
    <location>
        <begin position="1"/>
        <end position="57"/>
    </location>
</feature>
<dbReference type="InterPro" id="IPR051575">
    <property type="entry name" value="Myb-like_DNA-bd"/>
</dbReference>
<dbReference type="PANTHER" id="PTHR46621">
    <property type="entry name" value="SNRNA-ACTIVATING PROTEIN COMPLEX SUBUNIT 4"/>
    <property type="match status" value="1"/>
</dbReference>
<dbReference type="GeneID" id="25318382"/>
<name>A0A0F4YQ30_RASE3</name>
<dbReference type="Pfam" id="PF00249">
    <property type="entry name" value="Myb_DNA-binding"/>
    <property type="match status" value="1"/>
</dbReference>
<dbReference type="GO" id="GO:0019185">
    <property type="term" value="C:snRNA-activating protein complex"/>
    <property type="evidence" value="ECO:0007669"/>
    <property type="project" value="TreeGrafter"/>
</dbReference>
<keyword evidence="1" id="KW-0805">Transcription regulation</keyword>
<evidence type="ECO:0000259" key="6">
    <source>
        <dbReference type="PROSITE" id="PS50090"/>
    </source>
</evidence>
<feature type="compositionally biased region" description="Polar residues" evidence="5">
    <location>
        <begin position="207"/>
        <end position="224"/>
    </location>
</feature>
<keyword evidence="2" id="KW-0238">DNA-binding</keyword>
<dbReference type="EMBL" id="LASV01000302">
    <property type="protein sequence ID" value="KKA19956.1"/>
    <property type="molecule type" value="Genomic_DNA"/>
</dbReference>
<dbReference type="GO" id="GO:0001006">
    <property type="term" value="F:RNA polymerase III type 3 promoter sequence-specific DNA binding"/>
    <property type="evidence" value="ECO:0007669"/>
    <property type="project" value="TreeGrafter"/>
</dbReference>
<dbReference type="RefSeq" id="XP_013326568.1">
    <property type="nucleotide sequence ID" value="XM_013471114.1"/>
</dbReference>
<feature type="domain" description="Myb-like" evidence="6">
    <location>
        <begin position="121"/>
        <end position="172"/>
    </location>
</feature>
<evidence type="ECO:0000313" key="8">
    <source>
        <dbReference type="EMBL" id="KKA19956.1"/>
    </source>
</evidence>
<evidence type="ECO:0000256" key="1">
    <source>
        <dbReference type="ARBA" id="ARBA00023015"/>
    </source>
</evidence>
<dbReference type="InterPro" id="IPR017930">
    <property type="entry name" value="Myb_dom"/>
</dbReference>
<dbReference type="PANTHER" id="PTHR46621:SF1">
    <property type="entry name" value="SNRNA-ACTIVATING PROTEIN COMPLEX SUBUNIT 4"/>
    <property type="match status" value="1"/>
</dbReference>
<dbReference type="Pfam" id="PF13921">
    <property type="entry name" value="Myb_DNA-bind_6"/>
    <property type="match status" value="1"/>
</dbReference>
<sequence>MSKSRRLWSLEEDNILRTLVQAYENDKVDWRVIASYLPGRNNKDCRKRWHYRVAASMNLGAWSPAEDELLKAGIRRYGKQWLAPGMETVRCLSHSEVCHIELPAYSRHRQSAFKRWNDALNPSIIRSPWTQEEDRRLLLAIRQYGRSWKQIVDTYFPGRTGLDAKNSKRRNTRDNDRDAHVEGSSSRIDQTSLEMPAPLPSRRQIQEPPSTSQDRVLPLSTGSVEPQLEPPYDERCLSAPPCFHSGLDLEEWSSTIFASTPYTTRSDTPMTTNHGNLLDFDHYYPQQDAMSVGVVGYDHPGVSRKPAQYPFLTSAPDGENMAAVKHVDSDVVEFTGRSQMRQQVPTTYLDHADENTGFRNSDVAVANEEYFVQI</sequence>
<feature type="domain" description="HTH myb-type" evidence="7">
    <location>
        <begin position="121"/>
        <end position="166"/>
    </location>
</feature>
<comment type="caution">
    <text evidence="8">The sequence shown here is derived from an EMBL/GenBank/DDBJ whole genome shotgun (WGS) entry which is preliminary data.</text>
</comment>
<evidence type="ECO:0000256" key="3">
    <source>
        <dbReference type="ARBA" id="ARBA00023163"/>
    </source>
</evidence>
<dbReference type="AlphaFoldDB" id="A0A0F4YQ30"/>
<organism evidence="8 9">
    <name type="scientific">Rasamsonia emersonii (strain ATCC 16479 / CBS 393.64 / IMI 116815)</name>
    <dbReference type="NCBI Taxonomy" id="1408163"/>
    <lineage>
        <taxon>Eukaryota</taxon>
        <taxon>Fungi</taxon>
        <taxon>Dikarya</taxon>
        <taxon>Ascomycota</taxon>
        <taxon>Pezizomycotina</taxon>
        <taxon>Eurotiomycetes</taxon>
        <taxon>Eurotiomycetidae</taxon>
        <taxon>Eurotiales</taxon>
        <taxon>Trichocomaceae</taxon>
        <taxon>Rasamsonia</taxon>
    </lineage>
</organism>